<dbReference type="SUPFAM" id="SSF46689">
    <property type="entry name" value="Homeodomain-like"/>
    <property type="match status" value="1"/>
</dbReference>
<evidence type="ECO:0000313" key="2">
    <source>
        <dbReference type="EMBL" id="NEC36483.1"/>
    </source>
</evidence>
<gene>
    <name evidence="2" type="ORF">G3I66_25390</name>
</gene>
<dbReference type="InterPro" id="IPR047640">
    <property type="entry name" value="RpiR-like"/>
</dbReference>
<dbReference type="PANTHER" id="PTHR30514">
    <property type="entry name" value="GLUCOKINASE"/>
    <property type="match status" value="1"/>
</dbReference>
<dbReference type="InterPro" id="IPR046348">
    <property type="entry name" value="SIS_dom_sf"/>
</dbReference>
<evidence type="ECO:0000259" key="1">
    <source>
        <dbReference type="PROSITE" id="PS51071"/>
    </source>
</evidence>
<organism evidence="2 3">
    <name type="scientific">Streptomyces rubrogriseus</name>
    <dbReference type="NCBI Taxonomy" id="194673"/>
    <lineage>
        <taxon>Bacteria</taxon>
        <taxon>Bacillati</taxon>
        <taxon>Actinomycetota</taxon>
        <taxon>Actinomycetes</taxon>
        <taxon>Kitasatosporales</taxon>
        <taxon>Streptomycetaceae</taxon>
        <taxon>Streptomyces</taxon>
        <taxon>Streptomyces violaceoruber group</taxon>
    </lineage>
</organism>
<dbReference type="GeneID" id="96650066"/>
<dbReference type="GO" id="GO:0097367">
    <property type="term" value="F:carbohydrate derivative binding"/>
    <property type="evidence" value="ECO:0007669"/>
    <property type="project" value="InterPro"/>
</dbReference>
<dbReference type="Gene3D" id="1.10.10.10">
    <property type="entry name" value="Winged helix-like DNA-binding domain superfamily/Winged helix DNA-binding domain"/>
    <property type="match status" value="1"/>
</dbReference>
<dbReference type="Proteomes" id="UP000475666">
    <property type="component" value="Unassembled WGS sequence"/>
</dbReference>
<feature type="domain" description="HTH rpiR-type" evidence="1">
    <location>
        <begin position="16"/>
        <end position="92"/>
    </location>
</feature>
<evidence type="ECO:0000313" key="3">
    <source>
        <dbReference type="Proteomes" id="UP000475666"/>
    </source>
</evidence>
<proteinExistence type="predicted"/>
<dbReference type="InterPro" id="IPR036388">
    <property type="entry name" value="WH-like_DNA-bd_sf"/>
</dbReference>
<comment type="caution">
    <text evidence="2">The sequence shown here is derived from an EMBL/GenBank/DDBJ whole genome shotgun (WGS) entry which is preliminary data.</text>
</comment>
<dbReference type="PROSITE" id="PS51071">
    <property type="entry name" value="HTH_RPIR"/>
    <property type="match status" value="1"/>
</dbReference>
<dbReference type="AlphaFoldDB" id="A0A6G3TIQ8"/>
<dbReference type="GO" id="GO:0003700">
    <property type="term" value="F:DNA-binding transcription factor activity"/>
    <property type="evidence" value="ECO:0007669"/>
    <property type="project" value="InterPro"/>
</dbReference>
<dbReference type="EMBL" id="JAAGMQ010000755">
    <property type="protein sequence ID" value="NEC36483.1"/>
    <property type="molecule type" value="Genomic_DNA"/>
</dbReference>
<dbReference type="Pfam" id="PF01418">
    <property type="entry name" value="HTH_6"/>
    <property type="match status" value="1"/>
</dbReference>
<protein>
    <submittedName>
        <fullName evidence="2">MurR/RpiR family transcriptional regulator</fullName>
    </submittedName>
</protein>
<dbReference type="SUPFAM" id="SSF53697">
    <property type="entry name" value="SIS domain"/>
    <property type="match status" value="1"/>
</dbReference>
<reference evidence="2 3" key="1">
    <citation type="submission" date="2020-01" db="EMBL/GenBank/DDBJ databases">
        <title>Insect and environment-associated Actinomycetes.</title>
        <authorList>
            <person name="Currrie C."/>
            <person name="Chevrette M."/>
            <person name="Carlson C."/>
            <person name="Stubbendieck R."/>
            <person name="Wendt-Pienkowski E."/>
        </authorList>
    </citation>
    <scope>NUCLEOTIDE SEQUENCE [LARGE SCALE GENOMIC DNA]</scope>
    <source>
        <strain evidence="2 3">SID7739</strain>
    </source>
</reference>
<dbReference type="Gene3D" id="3.40.50.10490">
    <property type="entry name" value="Glucose-6-phosphate isomerase like protein, domain 1"/>
    <property type="match status" value="1"/>
</dbReference>
<sequence>MNGTGGTSGASGTDSPAARLQTLFEGHRLTPTQRRIAHSMVRRASDVPFLSSVELAELAGVSQPSVTRFAVALGFDGYPALRRHLREVAPAEPVADTGAVNEYQQAVAAEIENLRHLAEVLADPGPVREAGRLLAASRPLPVLGLRAAAAQAHGFAYFAAKVHPDVRLLGEGGTMLRDRIDAAVRAGAGTLLCFALPRHPREVVEALAHAKEAGLTVVTVADSAFAPVAKVSDLLLPAAVGTGLAFDTACAPMLLGRVLLEAMCDDLPDAQARLEEFDTKAAARGLFVD</sequence>
<dbReference type="PANTHER" id="PTHR30514:SF18">
    <property type="entry name" value="RPIR-FAMILY TRANSCRIPTIONAL REGULATOR"/>
    <property type="match status" value="1"/>
</dbReference>
<dbReference type="GO" id="GO:0003677">
    <property type="term" value="F:DNA binding"/>
    <property type="evidence" value="ECO:0007669"/>
    <property type="project" value="InterPro"/>
</dbReference>
<dbReference type="GO" id="GO:1901135">
    <property type="term" value="P:carbohydrate derivative metabolic process"/>
    <property type="evidence" value="ECO:0007669"/>
    <property type="project" value="InterPro"/>
</dbReference>
<dbReference type="InterPro" id="IPR009057">
    <property type="entry name" value="Homeodomain-like_sf"/>
</dbReference>
<dbReference type="RefSeq" id="WP_109034607.1">
    <property type="nucleotide sequence ID" value="NZ_BEWD01000011.1"/>
</dbReference>
<dbReference type="InterPro" id="IPR000281">
    <property type="entry name" value="HTH_RpiR"/>
</dbReference>
<accession>A0A6G3TIQ8</accession>
<name>A0A6G3TIQ8_9ACTN</name>